<proteinExistence type="predicted"/>
<dbReference type="RefSeq" id="WP_377556385.1">
    <property type="nucleotide sequence ID" value="NZ_JBHUHQ010000015.1"/>
</dbReference>
<reference evidence="3" key="1">
    <citation type="journal article" date="2019" name="Int. J. Syst. Evol. Microbiol.">
        <title>The Global Catalogue of Microorganisms (GCM) 10K type strain sequencing project: providing services to taxonomists for standard genome sequencing and annotation.</title>
        <authorList>
            <consortium name="The Broad Institute Genomics Platform"/>
            <consortium name="The Broad Institute Genome Sequencing Center for Infectious Disease"/>
            <person name="Wu L."/>
            <person name="Ma J."/>
        </authorList>
    </citation>
    <scope>NUCLEOTIDE SEQUENCE [LARGE SCALE GENOMIC DNA]</scope>
    <source>
        <strain evidence="3">R28</strain>
    </source>
</reference>
<protein>
    <recommendedName>
        <fullName evidence="4">DUF3169 family protein</fullName>
    </recommendedName>
</protein>
<feature type="transmembrane region" description="Helical" evidence="1">
    <location>
        <begin position="116"/>
        <end position="133"/>
    </location>
</feature>
<keyword evidence="1" id="KW-1133">Transmembrane helix</keyword>
<sequence length="254" mass="29267">MNKNDFRIQFPLWNITLYSILIICFYSIVRIVDLTVSNFEGVFTSIGVNWSMLPLKSFFIGFTLLIIFFIAYLTKLYRHNKENPKSKMYAFTVRPNEFLDDDEMLRIVTRNATKKVYILYVNGLPSIVLLMLLPLDRFVFIAAIFLLLIIQNALYYREIRQYLSGEYSLNLDYSKSENKKQGIKNSKLQKRLAIVVGATTLLFLTIGGIRILQVQSNHNSNMEKIESCLANEGNMTYEGATSIWGLSSVSCEID</sequence>
<feature type="transmembrane region" description="Helical" evidence="1">
    <location>
        <begin position="12"/>
        <end position="32"/>
    </location>
</feature>
<gene>
    <name evidence="2" type="ORF">ACFSJF_08935</name>
</gene>
<feature type="transmembrane region" description="Helical" evidence="1">
    <location>
        <begin position="192"/>
        <end position="212"/>
    </location>
</feature>
<evidence type="ECO:0000256" key="1">
    <source>
        <dbReference type="SAM" id="Phobius"/>
    </source>
</evidence>
<keyword evidence="1" id="KW-0812">Transmembrane</keyword>
<feature type="transmembrane region" description="Helical" evidence="1">
    <location>
        <begin position="52"/>
        <end position="73"/>
    </location>
</feature>
<evidence type="ECO:0000313" key="3">
    <source>
        <dbReference type="Proteomes" id="UP001597383"/>
    </source>
</evidence>
<keyword evidence="3" id="KW-1185">Reference proteome</keyword>
<evidence type="ECO:0000313" key="2">
    <source>
        <dbReference type="EMBL" id="MFD2044388.1"/>
    </source>
</evidence>
<dbReference type="EMBL" id="JBHUHQ010000015">
    <property type="protein sequence ID" value="MFD2044388.1"/>
    <property type="molecule type" value="Genomic_DNA"/>
</dbReference>
<feature type="transmembrane region" description="Helical" evidence="1">
    <location>
        <begin position="139"/>
        <end position="156"/>
    </location>
</feature>
<accession>A0ABW4VY12</accession>
<comment type="caution">
    <text evidence="2">The sequence shown here is derived from an EMBL/GenBank/DDBJ whole genome shotgun (WGS) entry which is preliminary data.</text>
</comment>
<keyword evidence="1" id="KW-0472">Membrane</keyword>
<name>A0ABW4VY12_9BACI</name>
<dbReference type="Proteomes" id="UP001597383">
    <property type="component" value="Unassembled WGS sequence"/>
</dbReference>
<evidence type="ECO:0008006" key="4">
    <source>
        <dbReference type="Google" id="ProtNLM"/>
    </source>
</evidence>
<organism evidence="2 3">
    <name type="scientific">Ornithinibacillus salinisoli</name>
    <dbReference type="NCBI Taxonomy" id="1848459"/>
    <lineage>
        <taxon>Bacteria</taxon>
        <taxon>Bacillati</taxon>
        <taxon>Bacillota</taxon>
        <taxon>Bacilli</taxon>
        <taxon>Bacillales</taxon>
        <taxon>Bacillaceae</taxon>
        <taxon>Ornithinibacillus</taxon>
    </lineage>
</organism>